<feature type="region of interest" description="Disordered" evidence="1">
    <location>
        <begin position="361"/>
        <end position="440"/>
    </location>
</feature>
<evidence type="ECO:0000313" key="2">
    <source>
        <dbReference type="EMBL" id="CAJ1953482.1"/>
    </source>
</evidence>
<accession>A0AAD2FTZ0</accession>
<sequence length="440" mass="48944">MAISKTRVGAPISAKPKKSDGDQFLLARGLSARYTGANTPLVGLTSEEMERDIRHMEAFSNACTAYSQQFYISQNSNDGVEDGKSTKALASPPIIAMPVRIDPEEEKRLTNLRQKIQQCEAQREIMESQYLSLRAHYVYLSKKLKAYRGTVSGHVKFLQEQVQKRGKLVALQRARLQIAREVLAALIHRQRLTISEADDSTDLVEVWNKIEEKFKKAEKDCRSSGLESWHAMKVPQVPPGVPLMLSQLAKQPALASAWSAGGMFGSNKDTMCWLEPLVPQNKDKSELVEELPKLRKKVQVLRENLYMEDDKSKSFQTEIISCRKKNDELVAMMALLRTETEAVVARHNIILQSEAAREAAGKQLSEEEVANGGNDEKDSVVGESAEDGNAGNEVPLASKSEDPESYGDDERGAEDEEEIGGSKRALDGENGSPRSKRRKL</sequence>
<evidence type="ECO:0000256" key="1">
    <source>
        <dbReference type="SAM" id="MobiDB-lite"/>
    </source>
</evidence>
<feature type="compositionally biased region" description="Acidic residues" evidence="1">
    <location>
        <begin position="403"/>
        <end position="419"/>
    </location>
</feature>
<comment type="caution">
    <text evidence="2">The sequence shown here is derived from an EMBL/GenBank/DDBJ whole genome shotgun (WGS) entry which is preliminary data.</text>
</comment>
<keyword evidence="3" id="KW-1185">Reference proteome</keyword>
<dbReference type="Proteomes" id="UP001295423">
    <property type="component" value="Unassembled WGS sequence"/>
</dbReference>
<dbReference type="AlphaFoldDB" id="A0AAD2FTZ0"/>
<reference evidence="2" key="1">
    <citation type="submission" date="2023-08" db="EMBL/GenBank/DDBJ databases">
        <authorList>
            <person name="Audoor S."/>
            <person name="Bilcke G."/>
        </authorList>
    </citation>
    <scope>NUCLEOTIDE SEQUENCE</scope>
</reference>
<organism evidence="2 3">
    <name type="scientific">Cylindrotheca closterium</name>
    <dbReference type="NCBI Taxonomy" id="2856"/>
    <lineage>
        <taxon>Eukaryota</taxon>
        <taxon>Sar</taxon>
        <taxon>Stramenopiles</taxon>
        <taxon>Ochrophyta</taxon>
        <taxon>Bacillariophyta</taxon>
        <taxon>Bacillariophyceae</taxon>
        <taxon>Bacillariophycidae</taxon>
        <taxon>Bacillariales</taxon>
        <taxon>Bacillariaceae</taxon>
        <taxon>Cylindrotheca</taxon>
    </lineage>
</organism>
<dbReference type="EMBL" id="CAKOGP040001825">
    <property type="protein sequence ID" value="CAJ1953482.1"/>
    <property type="molecule type" value="Genomic_DNA"/>
</dbReference>
<gene>
    <name evidence="2" type="ORF">CYCCA115_LOCUS14082</name>
</gene>
<protein>
    <submittedName>
        <fullName evidence="2">Uncharacterized protein</fullName>
    </submittedName>
</protein>
<feature type="region of interest" description="Disordered" evidence="1">
    <location>
        <begin position="1"/>
        <end position="20"/>
    </location>
</feature>
<proteinExistence type="predicted"/>
<evidence type="ECO:0000313" key="3">
    <source>
        <dbReference type="Proteomes" id="UP001295423"/>
    </source>
</evidence>
<name>A0AAD2FTZ0_9STRA</name>